<proteinExistence type="predicted"/>
<organism evidence="1 2">
    <name type="scientific">Planomonospora parontospora</name>
    <dbReference type="NCBI Taxonomy" id="58119"/>
    <lineage>
        <taxon>Bacteria</taxon>
        <taxon>Bacillati</taxon>
        <taxon>Actinomycetota</taxon>
        <taxon>Actinomycetes</taxon>
        <taxon>Streptosporangiales</taxon>
        <taxon>Streptosporangiaceae</taxon>
        <taxon>Planomonospora</taxon>
    </lineage>
</organism>
<dbReference type="EMBL" id="BMQD01000002">
    <property type="protein sequence ID" value="GGK50955.1"/>
    <property type="molecule type" value="Genomic_DNA"/>
</dbReference>
<evidence type="ECO:0000313" key="2">
    <source>
        <dbReference type="Proteomes" id="UP000627984"/>
    </source>
</evidence>
<name>A0AA37BD56_9ACTN</name>
<sequence length="66" mass="6945">MWRVYPLVHSATDRVTGNYCIPAGDRQEAGPAEVAADAKTRPAAHWEPPGASGVGVGGFLSRLLGR</sequence>
<accession>A0AA37BD56</accession>
<comment type="caution">
    <text evidence="1">The sequence shown here is derived from an EMBL/GenBank/DDBJ whole genome shotgun (WGS) entry which is preliminary data.</text>
</comment>
<protein>
    <submittedName>
        <fullName evidence="1">Uncharacterized protein</fullName>
    </submittedName>
</protein>
<evidence type="ECO:0000313" key="1">
    <source>
        <dbReference type="EMBL" id="GGK50955.1"/>
    </source>
</evidence>
<reference evidence="1" key="1">
    <citation type="journal article" date="2014" name="Int. J. Syst. Evol. Microbiol.">
        <title>Complete genome sequence of Corynebacterium casei LMG S-19264T (=DSM 44701T), isolated from a smear-ripened cheese.</title>
        <authorList>
            <consortium name="US DOE Joint Genome Institute (JGI-PGF)"/>
            <person name="Walter F."/>
            <person name="Albersmeier A."/>
            <person name="Kalinowski J."/>
            <person name="Ruckert C."/>
        </authorList>
    </citation>
    <scope>NUCLEOTIDE SEQUENCE</scope>
    <source>
        <strain evidence="1">JCM 3093</strain>
    </source>
</reference>
<dbReference type="AlphaFoldDB" id="A0AA37BD56"/>
<gene>
    <name evidence="1" type="ORF">GCM10010126_08060</name>
</gene>
<reference evidence="1" key="2">
    <citation type="submission" date="2022-09" db="EMBL/GenBank/DDBJ databases">
        <authorList>
            <person name="Sun Q."/>
            <person name="Ohkuma M."/>
        </authorList>
    </citation>
    <scope>NUCLEOTIDE SEQUENCE</scope>
    <source>
        <strain evidence="1">JCM 3093</strain>
    </source>
</reference>
<dbReference type="Proteomes" id="UP000627984">
    <property type="component" value="Unassembled WGS sequence"/>
</dbReference>